<feature type="domain" description="Histidine kinase" evidence="6">
    <location>
        <begin position="235"/>
        <end position="460"/>
    </location>
</feature>
<dbReference type="SMART" id="SM00388">
    <property type="entry name" value="HisKA"/>
    <property type="match status" value="1"/>
</dbReference>
<dbReference type="Gene3D" id="3.30.565.10">
    <property type="entry name" value="Histidine kinase-like ATPase, C-terminal domain"/>
    <property type="match status" value="1"/>
</dbReference>
<evidence type="ECO:0000256" key="4">
    <source>
        <dbReference type="ARBA" id="ARBA00022679"/>
    </source>
</evidence>
<dbReference type="InterPro" id="IPR000014">
    <property type="entry name" value="PAS"/>
</dbReference>
<dbReference type="SMART" id="SM00091">
    <property type="entry name" value="PAS"/>
    <property type="match status" value="1"/>
</dbReference>
<dbReference type="FunFam" id="3.30.450.20:FF:000099">
    <property type="entry name" value="Sensory box sensor histidine kinase"/>
    <property type="match status" value="2"/>
</dbReference>
<dbReference type="EMBL" id="BSPK01000026">
    <property type="protein sequence ID" value="GLS63758.1"/>
    <property type="molecule type" value="Genomic_DNA"/>
</dbReference>
<reference evidence="8 10" key="3">
    <citation type="submission" date="2019-07" db="EMBL/GenBank/DDBJ databases">
        <title>Whole genome shotgun sequence of Methylobacterium oxalidis NBRC 107715.</title>
        <authorList>
            <person name="Hosoyama A."/>
            <person name="Uohara A."/>
            <person name="Ohji S."/>
            <person name="Ichikawa N."/>
        </authorList>
    </citation>
    <scope>NUCLEOTIDE SEQUENCE [LARGE SCALE GENOMIC DNA]</scope>
    <source>
        <strain evidence="8 10">NBRC 107715</strain>
    </source>
</reference>
<sequence>MPAWRAYTGQSAAEVRGWGWLDAIHPDDRAATVAAWSAAVAGHARYVVEYRVRMRDGAYRWFNGRAAPVLDGAGGILEWAGVCIDIEDRKRAEAELFARESDFRVMADTIPQLAWMADASGALYWYNRRWFDYTGTDLAAMRGWGWRAVHHPDHVEAVTAKFVDAVRRAEPWEDTFPLRGADGRYRWFLSRAAPIRDASGAVLRWFGTNTDITAEREAALALREASEEVQRYAYIVSHDLRAPLVNIMGFSSELELLRAEIAGALRGHPEAERLDGDFAESLGFIRAAVAKMDGLIAAILRLSREGERRFRPEPLDMGALVRGLADAQRHQAARAGAAVEIGPLPDLTADRLAVEQIFGNLLDNAVKYLDPDRPGRVAVAGRRVGEGAVFTVSDNGRGIAAADHARVFELFRRSGPQDRPGEGIGLAHVRALVRALGGQIDLASTIGAGTTFTVRLPLRA</sequence>
<dbReference type="EMBL" id="BJZU01000060">
    <property type="protein sequence ID" value="GEP05020.1"/>
    <property type="molecule type" value="Genomic_DNA"/>
</dbReference>
<dbReference type="InterPro" id="IPR001610">
    <property type="entry name" value="PAC"/>
</dbReference>
<evidence type="ECO:0000313" key="9">
    <source>
        <dbReference type="EMBL" id="GLS63758.1"/>
    </source>
</evidence>
<dbReference type="Gene3D" id="3.30.450.20">
    <property type="entry name" value="PAS domain"/>
    <property type="match status" value="2"/>
</dbReference>
<dbReference type="InterPro" id="IPR013655">
    <property type="entry name" value="PAS_fold_3"/>
</dbReference>
<dbReference type="InterPro" id="IPR003661">
    <property type="entry name" value="HisK_dim/P_dom"/>
</dbReference>
<reference evidence="11" key="2">
    <citation type="journal article" date="2019" name="Int. J. Syst. Evol. Microbiol.">
        <title>The Global Catalogue of Microorganisms (GCM) 10K type strain sequencing project: providing services to taxonomists for standard genome sequencing and annotation.</title>
        <authorList>
            <consortium name="The Broad Institute Genomics Platform"/>
            <consortium name="The Broad Institute Genome Sequencing Center for Infectious Disease"/>
            <person name="Wu L."/>
            <person name="Ma J."/>
        </authorList>
    </citation>
    <scope>NUCLEOTIDE SEQUENCE [LARGE SCALE GENOMIC DNA]</scope>
    <source>
        <strain evidence="11">NBRC 107715</strain>
    </source>
</reference>
<evidence type="ECO:0000313" key="11">
    <source>
        <dbReference type="Proteomes" id="UP001156856"/>
    </source>
</evidence>
<dbReference type="PROSITE" id="PS50109">
    <property type="entry name" value="HIS_KIN"/>
    <property type="match status" value="1"/>
</dbReference>
<comment type="catalytic activity">
    <reaction evidence="1">
        <text>ATP + protein L-histidine = ADP + protein N-phospho-L-histidine.</text>
        <dbReference type="EC" id="2.7.13.3"/>
    </reaction>
</comment>
<evidence type="ECO:0000313" key="10">
    <source>
        <dbReference type="Proteomes" id="UP000321960"/>
    </source>
</evidence>
<keyword evidence="5" id="KW-0418">Kinase</keyword>
<reference evidence="9" key="1">
    <citation type="journal article" date="2014" name="Int. J. Syst. Evol. Microbiol.">
        <title>Complete genome of a new Firmicutes species belonging to the dominant human colonic microbiota ('Ruminococcus bicirculans') reveals two chromosomes and a selective capacity to utilize plant glucans.</title>
        <authorList>
            <consortium name="NISC Comparative Sequencing Program"/>
            <person name="Wegmann U."/>
            <person name="Louis P."/>
            <person name="Goesmann A."/>
            <person name="Henrissat B."/>
            <person name="Duncan S.H."/>
            <person name="Flint H.J."/>
        </authorList>
    </citation>
    <scope>NUCLEOTIDE SEQUENCE</scope>
    <source>
        <strain evidence="9">NBRC 107715</strain>
    </source>
</reference>
<protein>
    <recommendedName>
        <fullName evidence="2">histidine kinase</fullName>
        <ecNumber evidence="2">2.7.13.3</ecNumber>
    </recommendedName>
</protein>
<evidence type="ECO:0000256" key="5">
    <source>
        <dbReference type="ARBA" id="ARBA00022777"/>
    </source>
</evidence>
<dbReference type="GO" id="GO:0000155">
    <property type="term" value="F:phosphorelay sensor kinase activity"/>
    <property type="evidence" value="ECO:0007669"/>
    <property type="project" value="InterPro"/>
</dbReference>
<dbReference type="SMART" id="SM00387">
    <property type="entry name" value="HATPase_c"/>
    <property type="match status" value="1"/>
</dbReference>
<dbReference type="CDD" id="cd00130">
    <property type="entry name" value="PAS"/>
    <property type="match status" value="2"/>
</dbReference>
<dbReference type="Pfam" id="PF08447">
    <property type="entry name" value="PAS_3"/>
    <property type="match status" value="2"/>
</dbReference>
<evidence type="ECO:0000259" key="7">
    <source>
        <dbReference type="PROSITE" id="PS50113"/>
    </source>
</evidence>
<dbReference type="InterPro" id="IPR004358">
    <property type="entry name" value="Sig_transdc_His_kin-like_C"/>
</dbReference>
<dbReference type="SUPFAM" id="SSF47384">
    <property type="entry name" value="Homodimeric domain of signal transducing histidine kinase"/>
    <property type="match status" value="1"/>
</dbReference>
<evidence type="ECO:0000259" key="6">
    <source>
        <dbReference type="PROSITE" id="PS50109"/>
    </source>
</evidence>
<dbReference type="SMART" id="SM00086">
    <property type="entry name" value="PAC"/>
    <property type="match status" value="2"/>
</dbReference>
<dbReference type="InterPro" id="IPR000700">
    <property type="entry name" value="PAS-assoc_C"/>
</dbReference>
<dbReference type="OrthoDB" id="9810730at2"/>
<dbReference type="PRINTS" id="PR00344">
    <property type="entry name" value="BCTRLSENSOR"/>
</dbReference>
<comment type="caution">
    <text evidence="8">The sequence shown here is derived from an EMBL/GenBank/DDBJ whole genome shotgun (WGS) entry which is preliminary data.</text>
</comment>
<dbReference type="InterPro" id="IPR035965">
    <property type="entry name" value="PAS-like_dom_sf"/>
</dbReference>
<dbReference type="Gene3D" id="1.10.287.130">
    <property type="match status" value="1"/>
</dbReference>
<evidence type="ECO:0000256" key="3">
    <source>
        <dbReference type="ARBA" id="ARBA00022553"/>
    </source>
</evidence>
<dbReference type="Pfam" id="PF02518">
    <property type="entry name" value="HATPase_c"/>
    <property type="match status" value="1"/>
</dbReference>
<keyword evidence="3" id="KW-0597">Phosphoprotein</keyword>
<proteinExistence type="predicted"/>
<evidence type="ECO:0000313" key="8">
    <source>
        <dbReference type="EMBL" id="GEP05020.1"/>
    </source>
</evidence>
<keyword evidence="11" id="KW-1185">Reference proteome</keyword>
<dbReference type="SUPFAM" id="SSF55785">
    <property type="entry name" value="PYP-like sensor domain (PAS domain)"/>
    <property type="match status" value="2"/>
</dbReference>
<keyword evidence="4" id="KW-0808">Transferase</keyword>
<dbReference type="InterPro" id="IPR036890">
    <property type="entry name" value="HATPase_C_sf"/>
</dbReference>
<gene>
    <name evidence="9" type="ORF">GCM10007888_21390</name>
    <name evidence="8" type="ORF">MOX02_30580</name>
</gene>
<dbReference type="PANTHER" id="PTHR43304">
    <property type="entry name" value="PHYTOCHROME-LIKE PROTEIN CPH1"/>
    <property type="match status" value="1"/>
</dbReference>
<dbReference type="PROSITE" id="PS50113">
    <property type="entry name" value="PAC"/>
    <property type="match status" value="2"/>
</dbReference>
<dbReference type="InterPro" id="IPR052162">
    <property type="entry name" value="Sensor_kinase/Photoreceptor"/>
</dbReference>
<evidence type="ECO:0000256" key="2">
    <source>
        <dbReference type="ARBA" id="ARBA00012438"/>
    </source>
</evidence>
<name>A0A512J518_9HYPH</name>
<organism evidence="8 10">
    <name type="scientific">Methylobacterium oxalidis</name>
    <dbReference type="NCBI Taxonomy" id="944322"/>
    <lineage>
        <taxon>Bacteria</taxon>
        <taxon>Pseudomonadati</taxon>
        <taxon>Pseudomonadota</taxon>
        <taxon>Alphaproteobacteria</taxon>
        <taxon>Hyphomicrobiales</taxon>
        <taxon>Methylobacteriaceae</taxon>
        <taxon>Methylobacterium</taxon>
    </lineage>
</organism>
<dbReference type="AlphaFoldDB" id="A0A512J518"/>
<dbReference type="InterPro" id="IPR005467">
    <property type="entry name" value="His_kinase_dom"/>
</dbReference>
<dbReference type="Proteomes" id="UP000321960">
    <property type="component" value="Unassembled WGS sequence"/>
</dbReference>
<feature type="domain" description="PAC" evidence="7">
    <location>
        <begin position="172"/>
        <end position="224"/>
    </location>
</feature>
<dbReference type="Proteomes" id="UP001156856">
    <property type="component" value="Unassembled WGS sequence"/>
</dbReference>
<dbReference type="EC" id="2.7.13.3" evidence="2"/>
<accession>A0A512J518</accession>
<dbReference type="SUPFAM" id="SSF55874">
    <property type="entry name" value="ATPase domain of HSP90 chaperone/DNA topoisomerase II/histidine kinase"/>
    <property type="match status" value="1"/>
</dbReference>
<dbReference type="CDD" id="cd00082">
    <property type="entry name" value="HisKA"/>
    <property type="match status" value="1"/>
</dbReference>
<dbReference type="InterPro" id="IPR036097">
    <property type="entry name" value="HisK_dim/P_sf"/>
</dbReference>
<reference evidence="9" key="4">
    <citation type="submission" date="2023-01" db="EMBL/GenBank/DDBJ databases">
        <title>Draft genome sequence of Methylobacterium oxalidis strain NBRC 107715.</title>
        <authorList>
            <person name="Sun Q."/>
            <person name="Mori K."/>
        </authorList>
    </citation>
    <scope>NUCLEOTIDE SEQUENCE</scope>
    <source>
        <strain evidence="9">NBRC 107715</strain>
    </source>
</reference>
<dbReference type="NCBIfam" id="TIGR00229">
    <property type="entry name" value="sensory_box"/>
    <property type="match status" value="2"/>
</dbReference>
<dbReference type="PANTHER" id="PTHR43304:SF1">
    <property type="entry name" value="PAC DOMAIN-CONTAINING PROTEIN"/>
    <property type="match status" value="1"/>
</dbReference>
<feature type="domain" description="PAC" evidence="7">
    <location>
        <begin position="46"/>
        <end position="98"/>
    </location>
</feature>
<dbReference type="InterPro" id="IPR003594">
    <property type="entry name" value="HATPase_dom"/>
</dbReference>
<evidence type="ECO:0000256" key="1">
    <source>
        <dbReference type="ARBA" id="ARBA00000085"/>
    </source>
</evidence>